<dbReference type="RefSeq" id="WP_148309727.1">
    <property type="nucleotide sequence ID" value="NZ_CP007155.1"/>
</dbReference>
<dbReference type="InterPro" id="IPR018114">
    <property type="entry name" value="TRYPSIN_HIS"/>
</dbReference>
<dbReference type="PANTHER" id="PTHR24276:SF91">
    <property type="entry name" value="AT26814P-RELATED"/>
    <property type="match status" value="1"/>
</dbReference>
<dbReference type="SMART" id="SM00020">
    <property type="entry name" value="Tryp_SPc"/>
    <property type="match status" value="1"/>
</dbReference>
<dbReference type="PROSITE" id="PS50240">
    <property type="entry name" value="TRYPSIN_DOM"/>
    <property type="match status" value="1"/>
</dbReference>
<dbReference type="STRING" id="1449976.KALB_6354"/>
<dbReference type="KEGG" id="kal:KALB_6354"/>
<dbReference type="FunFam" id="2.40.10.10:FF:000068">
    <property type="entry name" value="transmembrane protease serine 2"/>
    <property type="match status" value="1"/>
</dbReference>
<name>W5WNI6_9PSEU</name>
<evidence type="ECO:0000256" key="1">
    <source>
        <dbReference type="ARBA" id="ARBA00007664"/>
    </source>
</evidence>
<evidence type="ECO:0000259" key="4">
    <source>
        <dbReference type="PROSITE" id="PS50240"/>
    </source>
</evidence>
<evidence type="ECO:0000256" key="2">
    <source>
        <dbReference type="ARBA" id="ARBA00023157"/>
    </source>
</evidence>
<dbReference type="PROSITE" id="PS00134">
    <property type="entry name" value="TRYPSIN_HIS"/>
    <property type="match status" value="1"/>
</dbReference>
<dbReference type="InterPro" id="IPR009003">
    <property type="entry name" value="Peptidase_S1_PA"/>
</dbReference>
<keyword evidence="6" id="KW-1185">Reference proteome</keyword>
<sequence>MRRTLIGIVTTVLLLGGAAPALAQPEIIGGQVATGSWTWITALLTPDGKQYCGGSLIAPKWVLTAAHCVDDSTSRDAARIGSNDRTSGGTVVGIKRAVPHPQFGPDFDNDIALVELAKAVTNKPAVLGTGTNWDGYTLRLFGWGQTCPVKGCNGGSDRLLRVDNTALPQEKCRAQGTGFHPEHELCMDSRNQRTACYGDSGGPAVYMVNERVIGVTSRGSRSCGDQDTLYTRVQPYLSWIKSYTG</sequence>
<evidence type="ECO:0000256" key="3">
    <source>
        <dbReference type="SAM" id="SignalP"/>
    </source>
</evidence>
<keyword evidence="3" id="KW-0732">Signal</keyword>
<dbReference type="AlphaFoldDB" id="W5WNI6"/>
<organism evidence="5 6">
    <name type="scientific">Kutzneria albida DSM 43870</name>
    <dbReference type="NCBI Taxonomy" id="1449976"/>
    <lineage>
        <taxon>Bacteria</taxon>
        <taxon>Bacillati</taxon>
        <taxon>Actinomycetota</taxon>
        <taxon>Actinomycetes</taxon>
        <taxon>Pseudonocardiales</taxon>
        <taxon>Pseudonocardiaceae</taxon>
        <taxon>Kutzneria</taxon>
    </lineage>
</organism>
<dbReference type="InterPro" id="IPR043504">
    <property type="entry name" value="Peptidase_S1_PA_chymotrypsin"/>
</dbReference>
<proteinExistence type="inferred from homology"/>
<reference evidence="5 6" key="1">
    <citation type="journal article" date="2014" name="BMC Genomics">
        <title>Complete genome sequence of producer of the glycopeptide antibiotic Aculeximycin Kutzneria albida DSM 43870T, a representative of minor genus of Pseudonocardiaceae.</title>
        <authorList>
            <person name="Rebets Y."/>
            <person name="Tokovenko B."/>
            <person name="Lushchyk I."/>
            <person name="Ruckert C."/>
            <person name="Zaburannyi N."/>
            <person name="Bechthold A."/>
            <person name="Kalinowski J."/>
            <person name="Luzhetskyy A."/>
        </authorList>
    </citation>
    <scope>NUCLEOTIDE SEQUENCE [LARGE SCALE GENOMIC DNA]</scope>
    <source>
        <strain evidence="5">DSM 43870</strain>
    </source>
</reference>
<dbReference type="GO" id="GO:0004252">
    <property type="term" value="F:serine-type endopeptidase activity"/>
    <property type="evidence" value="ECO:0007669"/>
    <property type="project" value="InterPro"/>
</dbReference>
<keyword evidence="2" id="KW-1015">Disulfide bond</keyword>
<dbReference type="InterPro" id="IPR050430">
    <property type="entry name" value="Peptidase_S1"/>
</dbReference>
<dbReference type="PANTHER" id="PTHR24276">
    <property type="entry name" value="POLYSERASE-RELATED"/>
    <property type="match status" value="1"/>
</dbReference>
<dbReference type="InterPro" id="IPR001254">
    <property type="entry name" value="Trypsin_dom"/>
</dbReference>
<dbReference type="Proteomes" id="UP000019225">
    <property type="component" value="Chromosome"/>
</dbReference>
<dbReference type="Pfam" id="PF00089">
    <property type="entry name" value="Trypsin"/>
    <property type="match status" value="1"/>
</dbReference>
<feature type="signal peptide" evidence="3">
    <location>
        <begin position="1"/>
        <end position="23"/>
    </location>
</feature>
<evidence type="ECO:0000313" key="5">
    <source>
        <dbReference type="EMBL" id="AHH99714.1"/>
    </source>
</evidence>
<dbReference type="GO" id="GO:0006508">
    <property type="term" value="P:proteolysis"/>
    <property type="evidence" value="ECO:0007669"/>
    <property type="project" value="InterPro"/>
</dbReference>
<feature type="chain" id="PRO_5004875295" description="Peptidase S1 domain-containing protein" evidence="3">
    <location>
        <begin position="24"/>
        <end position="245"/>
    </location>
</feature>
<accession>W5WNI6</accession>
<dbReference type="eggNOG" id="COG5640">
    <property type="taxonomic scope" value="Bacteria"/>
</dbReference>
<feature type="domain" description="Peptidase S1" evidence="4">
    <location>
        <begin position="27"/>
        <end position="245"/>
    </location>
</feature>
<comment type="similarity">
    <text evidence="1">Belongs to the peptidase S1 family.</text>
</comment>
<dbReference type="SUPFAM" id="SSF50494">
    <property type="entry name" value="Trypsin-like serine proteases"/>
    <property type="match status" value="1"/>
</dbReference>
<dbReference type="HOGENOM" id="CLU_006842_7_5_11"/>
<protein>
    <recommendedName>
        <fullName evidence="4">Peptidase S1 domain-containing protein</fullName>
    </recommendedName>
</protein>
<gene>
    <name evidence="5" type="ORF">KALB_6354</name>
</gene>
<dbReference type="Gene3D" id="2.40.10.10">
    <property type="entry name" value="Trypsin-like serine proteases"/>
    <property type="match status" value="1"/>
</dbReference>
<dbReference type="CDD" id="cd00190">
    <property type="entry name" value="Tryp_SPc"/>
    <property type="match status" value="1"/>
</dbReference>
<dbReference type="PRINTS" id="PR00722">
    <property type="entry name" value="CHYMOTRYPSIN"/>
</dbReference>
<dbReference type="OrthoDB" id="3657335at2"/>
<dbReference type="InterPro" id="IPR001314">
    <property type="entry name" value="Peptidase_S1A"/>
</dbReference>
<evidence type="ECO:0000313" key="6">
    <source>
        <dbReference type="Proteomes" id="UP000019225"/>
    </source>
</evidence>
<dbReference type="EMBL" id="CP007155">
    <property type="protein sequence ID" value="AHH99714.1"/>
    <property type="molecule type" value="Genomic_DNA"/>
</dbReference>